<dbReference type="Pfam" id="PF00512">
    <property type="entry name" value="HisKA"/>
    <property type="match status" value="1"/>
</dbReference>
<name>A0ABV6ILX9_9PROT</name>
<evidence type="ECO:0000256" key="1">
    <source>
        <dbReference type="ARBA" id="ARBA00000085"/>
    </source>
</evidence>
<dbReference type="Gene3D" id="1.10.287.130">
    <property type="match status" value="1"/>
</dbReference>
<feature type="region of interest" description="Disordered" evidence="9">
    <location>
        <begin position="1"/>
        <end position="33"/>
    </location>
</feature>
<dbReference type="Gene3D" id="3.30.450.40">
    <property type="match status" value="1"/>
</dbReference>
<accession>A0ABV6ILX9</accession>
<comment type="caution">
    <text evidence="11">The sequence shown here is derived from an EMBL/GenBank/DDBJ whole genome shotgun (WGS) entry which is preliminary data.</text>
</comment>
<dbReference type="Pfam" id="PF02518">
    <property type="entry name" value="HATPase_c"/>
    <property type="match status" value="1"/>
</dbReference>
<dbReference type="SUPFAM" id="SSF47384">
    <property type="entry name" value="Homodimeric domain of signal transducing histidine kinase"/>
    <property type="match status" value="1"/>
</dbReference>
<dbReference type="CDD" id="cd00082">
    <property type="entry name" value="HisKA"/>
    <property type="match status" value="1"/>
</dbReference>
<dbReference type="Pfam" id="PF01590">
    <property type="entry name" value="GAF"/>
    <property type="match status" value="1"/>
</dbReference>
<dbReference type="InterPro" id="IPR003018">
    <property type="entry name" value="GAF"/>
</dbReference>
<dbReference type="InterPro" id="IPR005467">
    <property type="entry name" value="His_kinase_dom"/>
</dbReference>
<dbReference type="RefSeq" id="WP_377048652.1">
    <property type="nucleotide sequence ID" value="NZ_JBHLVZ010000002.1"/>
</dbReference>
<evidence type="ECO:0000256" key="7">
    <source>
        <dbReference type="ARBA" id="ARBA00022840"/>
    </source>
</evidence>
<evidence type="ECO:0000259" key="10">
    <source>
        <dbReference type="PROSITE" id="PS50109"/>
    </source>
</evidence>
<dbReference type="SMART" id="SM00387">
    <property type="entry name" value="HATPase_c"/>
    <property type="match status" value="1"/>
</dbReference>
<sequence>MNSVPPSSGMAGRQDLTLAGETSPDQAPGLPDDLRRDVESVARLDAVPSILDVVCRITGMRFAAVARVTEEHWVACRTLDSIGFGLRPGDELQIATTLCRETWQSGEPVVVGNVSESAAYCHHPVPAMHGFQSYISVPIILSDGRFFGTLCAIDPLPTRLENPETLGMFRLFAELIAAQLKADEELLRTRAELVEQRELAELREQFIAVLGHDLRNPVASISSGTRLLGRSVQDESGRRILALMQSSVLRVSGLINNLMDFARARLGDGLVLDTTGRDPLGEVLENTVSELRSIHPDRAIESRIAITRPVAADQARIAQLLSNLLGNALTHGAADSPIRIGAATENNSFELWVANSGTPIPPDVLPGLFRPFFRGSLRPNQEGLGLGLFIASEIARVHGGTLAAASDPGETRFTFRMPLGHPPEGSR</sequence>
<gene>
    <name evidence="11" type="ORF">ACFFIC_03360</name>
</gene>
<evidence type="ECO:0000256" key="6">
    <source>
        <dbReference type="ARBA" id="ARBA00022777"/>
    </source>
</evidence>
<evidence type="ECO:0000313" key="11">
    <source>
        <dbReference type="EMBL" id="MFC0384586.1"/>
    </source>
</evidence>
<evidence type="ECO:0000256" key="3">
    <source>
        <dbReference type="ARBA" id="ARBA00022553"/>
    </source>
</evidence>
<evidence type="ECO:0000256" key="8">
    <source>
        <dbReference type="ARBA" id="ARBA00023012"/>
    </source>
</evidence>
<keyword evidence="8" id="KW-0902">Two-component regulatory system</keyword>
<dbReference type="Proteomes" id="UP001589789">
    <property type="component" value="Unassembled WGS sequence"/>
</dbReference>
<keyword evidence="4" id="KW-0808">Transferase</keyword>
<dbReference type="EMBL" id="JBHLVZ010000002">
    <property type="protein sequence ID" value="MFC0384586.1"/>
    <property type="molecule type" value="Genomic_DNA"/>
</dbReference>
<dbReference type="SUPFAM" id="SSF55781">
    <property type="entry name" value="GAF domain-like"/>
    <property type="match status" value="1"/>
</dbReference>
<evidence type="ECO:0000256" key="4">
    <source>
        <dbReference type="ARBA" id="ARBA00022679"/>
    </source>
</evidence>
<dbReference type="PANTHER" id="PTHR42878">
    <property type="entry name" value="TWO-COMPONENT HISTIDINE KINASE"/>
    <property type="match status" value="1"/>
</dbReference>
<dbReference type="SMART" id="SM00388">
    <property type="entry name" value="HisKA"/>
    <property type="match status" value="1"/>
</dbReference>
<proteinExistence type="predicted"/>
<dbReference type="CDD" id="cd00075">
    <property type="entry name" value="HATPase"/>
    <property type="match status" value="1"/>
</dbReference>
<dbReference type="EC" id="2.7.13.3" evidence="2"/>
<keyword evidence="5" id="KW-0547">Nucleotide-binding</keyword>
<dbReference type="InterPro" id="IPR050351">
    <property type="entry name" value="BphY/WalK/GraS-like"/>
</dbReference>
<dbReference type="SMART" id="SM00065">
    <property type="entry name" value="GAF"/>
    <property type="match status" value="1"/>
</dbReference>
<dbReference type="Gene3D" id="3.30.565.10">
    <property type="entry name" value="Histidine kinase-like ATPase, C-terminal domain"/>
    <property type="match status" value="1"/>
</dbReference>
<dbReference type="InterPro" id="IPR036890">
    <property type="entry name" value="HATPase_C_sf"/>
</dbReference>
<evidence type="ECO:0000256" key="2">
    <source>
        <dbReference type="ARBA" id="ARBA00012438"/>
    </source>
</evidence>
<keyword evidence="12" id="KW-1185">Reference proteome</keyword>
<dbReference type="InterPro" id="IPR003661">
    <property type="entry name" value="HisK_dim/P_dom"/>
</dbReference>
<reference evidence="11 12" key="1">
    <citation type="submission" date="2024-09" db="EMBL/GenBank/DDBJ databases">
        <authorList>
            <person name="Sun Q."/>
            <person name="Mori K."/>
        </authorList>
    </citation>
    <scope>NUCLEOTIDE SEQUENCE [LARGE SCALE GENOMIC DNA]</scope>
    <source>
        <strain evidence="11 12">CCM 7468</strain>
    </source>
</reference>
<organism evidence="11 12">
    <name type="scientific">Muricoccus vinaceus</name>
    <dbReference type="NCBI Taxonomy" id="424704"/>
    <lineage>
        <taxon>Bacteria</taxon>
        <taxon>Pseudomonadati</taxon>
        <taxon>Pseudomonadota</taxon>
        <taxon>Alphaproteobacteria</taxon>
        <taxon>Acetobacterales</taxon>
        <taxon>Roseomonadaceae</taxon>
        <taxon>Muricoccus</taxon>
    </lineage>
</organism>
<dbReference type="PANTHER" id="PTHR42878:SF7">
    <property type="entry name" value="SENSOR HISTIDINE KINASE GLRK"/>
    <property type="match status" value="1"/>
</dbReference>
<dbReference type="PROSITE" id="PS50109">
    <property type="entry name" value="HIS_KIN"/>
    <property type="match status" value="1"/>
</dbReference>
<dbReference type="GO" id="GO:0005524">
    <property type="term" value="F:ATP binding"/>
    <property type="evidence" value="ECO:0007669"/>
    <property type="project" value="UniProtKB-KW"/>
</dbReference>
<dbReference type="SUPFAM" id="SSF55874">
    <property type="entry name" value="ATPase domain of HSP90 chaperone/DNA topoisomerase II/histidine kinase"/>
    <property type="match status" value="1"/>
</dbReference>
<dbReference type="PRINTS" id="PR00344">
    <property type="entry name" value="BCTRLSENSOR"/>
</dbReference>
<comment type="catalytic activity">
    <reaction evidence="1">
        <text>ATP + protein L-histidine = ADP + protein N-phospho-L-histidine.</text>
        <dbReference type="EC" id="2.7.13.3"/>
    </reaction>
</comment>
<keyword evidence="6" id="KW-0418">Kinase</keyword>
<protein>
    <recommendedName>
        <fullName evidence="2">histidine kinase</fullName>
        <ecNumber evidence="2">2.7.13.3</ecNumber>
    </recommendedName>
</protein>
<dbReference type="InterPro" id="IPR036097">
    <property type="entry name" value="HisK_dim/P_sf"/>
</dbReference>
<keyword evidence="3" id="KW-0597">Phosphoprotein</keyword>
<evidence type="ECO:0000256" key="9">
    <source>
        <dbReference type="SAM" id="MobiDB-lite"/>
    </source>
</evidence>
<feature type="domain" description="Histidine kinase" evidence="10">
    <location>
        <begin position="209"/>
        <end position="421"/>
    </location>
</feature>
<dbReference type="InterPro" id="IPR004358">
    <property type="entry name" value="Sig_transdc_His_kin-like_C"/>
</dbReference>
<dbReference type="InterPro" id="IPR003594">
    <property type="entry name" value="HATPase_dom"/>
</dbReference>
<evidence type="ECO:0000313" key="12">
    <source>
        <dbReference type="Proteomes" id="UP001589789"/>
    </source>
</evidence>
<keyword evidence="7 11" id="KW-0067">ATP-binding</keyword>
<dbReference type="InterPro" id="IPR029016">
    <property type="entry name" value="GAF-like_dom_sf"/>
</dbReference>
<evidence type="ECO:0000256" key="5">
    <source>
        <dbReference type="ARBA" id="ARBA00022741"/>
    </source>
</evidence>